<feature type="compositionally biased region" description="Polar residues" evidence="4">
    <location>
        <begin position="277"/>
        <end position="292"/>
    </location>
</feature>
<feature type="region of interest" description="Disordered" evidence="4">
    <location>
        <begin position="338"/>
        <end position="376"/>
    </location>
</feature>
<keyword evidence="5" id="KW-0472">Membrane</keyword>
<dbReference type="Gene3D" id="2.60.40.3500">
    <property type="match status" value="1"/>
</dbReference>
<dbReference type="AlphaFoldDB" id="A0A444IQE4"/>
<evidence type="ECO:0000256" key="2">
    <source>
        <dbReference type="ARBA" id="ARBA00011901"/>
    </source>
</evidence>
<dbReference type="GO" id="GO:0030288">
    <property type="term" value="C:outer membrane-bounded periplasmic space"/>
    <property type="evidence" value="ECO:0007669"/>
    <property type="project" value="TreeGrafter"/>
</dbReference>
<dbReference type="Gene3D" id="1.25.40.10">
    <property type="entry name" value="Tetratricopeptide repeat domain"/>
    <property type="match status" value="1"/>
</dbReference>
<accession>A0A444IQE4</accession>
<dbReference type="FunFam" id="3.40.630.40:FF:000005">
    <property type="entry name" value="N-acetylmuramoyl-L-alanine amidase (AmiA)"/>
    <property type="match status" value="1"/>
</dbReference>
<dbReference type="InterPro" id="IPR050695">
    <property type="entry name" value="N-acetylmuramoyl_amidase_3"/>
</dbReference>
<keyword evidence="5" id="KW-1133">Transmembrane helix</keyword>
<dbReference type="EC" id="3.5.1.28" evidence="2"/>
<dbReference type="Gene3D" id="3.40.630.40">
    <property type="entry name" value="Zn-dependent exopeptidases"/>
    <property type="match status" value="1"/>
</dbReference>
<dbReference type="CDD" id="cd02696">
    <property type="entry name" value="MurNAc-LAA"/>
    <property type="match status" value="1"/>
</dbReference>
<comment type="catalytic activity">
    <reaction evidence="1">
        <text>Hydrolyzes the link between N-acetylmuramoyl residues and L-amino acid residues in certain cell-wall glycopeptides.</text>
        <dbReference type="EC" id="3.5.1.28"/>
    </reaction>
</comment>
<evidence type="ECO:0000313" key="8">
    <source>
        <dbReference type="Proteomes" id="UP000287853"/>
    </source>
</evidence>
<dbReference type="InterPro" id="IPR011990">
    <property type="entry name" value="TPR-like_helical_dom_sf"/>
</dbReference>
<evidence type="ECO:0000256" key="1">
    <source>
        <dbReference type="ARBA" id="ARBA00001561"/>
    </source>
</evidence>
<dbReference type="GO" id="GO:0009253">
    <property type="term" value="P:peptidoglycan catabolic process"/>
    <property type="evidence" value="ECO:0007669"/>
    <property type="project" value="InterPro"/>
</dbReference>
<sequence>MLLVVRSPYNFQCVGHFFRFLILLFLIGLPGIATVATGAAASSTYKNTVEWQYKQASDYYYKLRNNPSLAGKRKKWLTGIHELQRIYRIDPKSTRASACLYTIARMYRTMYERFGLTADLDKAVSFYTDILTFFPKGNKADNALYALAQIEQEDRGNFKQAVQYYDRLMLSYPTSSKKRLVKRQLERLIKVLEKNPDYLRKTTGPPVPSPAPRVITPPPVPPQVPRTVVAPAPQKPVVNKQQAESIKSTVKRLKPSPPVKKVKKVAASPPVKNAVKNANSSVPQKTAPTVQKIQAPVASPAQEEKAAPRTKIVLSALKKVESTRKERRDIFAEIQQAQHEEENKEADKPVPQQEYQKNADQTVNRGNRNPPPALQKNVLAPKKDEMERLDTTKKYLEKVPGTVDVLPVQYWSSDNYSRVVINSSEPVAYHANLLNQQNGVPRRLFIDFHQSYIPLKYRSPVSIEDGLLKRIHTSQLDATTVRVYLDTESIADYKVFNLKDPFRVVVDVRGGRGRALRIPKRKVAPQIIPDIKPLIVQAKKEEAVEDPIDEAKVKTVASEITSERAPEIKPEKIITPRKRKTVPDVAKAERSPAVENLTLAQQLGLGVRRIVIDPGHGGKDPGAVGFGLKEKDIVLNVAKNIKKILEEKNGYEVLLTRDSDVSLALEERTAIANTKEADLFLSIHVNAHPEETIRGVETFYLNLATHTEAMRVAALENATSTHNMSEMQDILSELMQNEKINESSQLAEFVQLNMINGLKKQKFRVKDLGVKQAPFYVLIGAEMPAILAEISFITNPEEAKLMKSEKYLQTLAEQIVAGVLSYAENQRTAALKIAPSPKTSVQ</sequence>
<dbReference type="InterPro" id="IPR002508">
    <property type="entry name" value="MurNAc-LAA_cat"/>
</dbReference>
<keyword evidence="3" id="KW-0378">Hydrolase</keyword>
<reference evidence="7 8" key="1">
    <citation type="submission" date="2017-01" db="EMBL/GenBank/DDBJ databases">
        <title>The cable genome- insights into the physiology and evolution of filamentous bacteria capable of sulfide oxidation via long distance electron transfer.</title>
        <authorList>
            <person name="Schreiber L."/>
            <person name="Bjerg J.T."/>
            <person name="Boggild A."/>
            <person name="Van De Vossenberg J."/>
            <person name="Meysman F."/>
            <person name="Nielsen L.P."/>
            <person name="Schramm A."/>
            <person name="Kjeldsen K.U."/>
        </authorList>
    </citation>
    <scope>NUCLEOTIDE SEQUENCE [LARGE SCALE GENOMIC DNA]</scope>
    <source>
        <strain evidence="7">MCF</strain>
    </source>
</reference>
<feature type="domain" description="MurNAc-LAA" evidence="6">
    <location>
        <begin position="669"/>
        <end position="820"/>
    </location>
</feature>
<organism evidence="7 8">
    <name type="scientific">Candidatus Electrothrix aarhusensis</name>
    <dbReference type="NCBI Taxonomy" id="1859131"/>
    <lineage>
        <taxon>Bacteria</taxon>
        <taxon>Pseudomonadati</taxon>
        <taxon>Thermodesulfobacteriota</taxon>
        <taxon>Desulfobulbia</taxon>
        <taxon>Desulfobulbales</taxon>
        <taxon>Desulfobulbaceae</taxon>
        <taxon>Candidatus Electrothrix</taxon>
    </lineage>
</organism>
<dbReference type="SUPFAM" id="SSF48452">
    <property type="entry name" value="TPR-like"/>
    <property type="match status" value="1"/>
</dbReference>
<evidence type="ECO:0000259" key="6">
    <source>
        <dbReference type="SMART" id="SM00646"/>
    </source>
</evidence>
<dbReference type="SUPFAM" id="SSF53187">
    <property type="entry name" value="Zn-dependent exopeptidases"/>
    <property type="match status" value="1"/>
</dbReference>
<feature type="compositionally biased region" description="Basic and acidic residues" evidence="4">
    <location>
        <begin position="338"/>
        <end position="348"/>
    </location>
</feature>
<dbReference type="Proteomes" id="UP000287853">
    <property type="component" value="Unassembled WGS sequence"/>
</dbReference>
<gene>
    <name evidence="7" type="ORF">H206_03229</name>
</gene>
<name>A0A444IQE4_9BACT</name>
<dbReference type="PANTHER" id="PTHR30404:SF0">
    <property type="entry name" value="N-ACETYLMURAMOYL-L-ALANINE AMIDASE AMIC"/>
    <property type="match status" value="1"/>
</dbReference>
<protein>
    <recommendedName>
        <fullName evidence="2">N-acetylmuramoyl-L-alanine amidase</fullName>
        <ecNumber evidence="2">3.5.1.28</ecNumber>
    </recommendedName>
</protein>
<evidence type="ECO:0000256" key="3">
    <source>
        <dbReference type="ARBA" id="ARBA00022801"/>
    </source>
</evidence>
<dbReference type="Pfam" id="PF11741">
    <property type="entry name" value="AMIN"/>
    <property type="match status" value="1"/>
</dbReference>
<comment type="caution">
    <text evidence="7">The sequence shown here is derived from an EMBL/GenBank/DDBJ whole genome shotgun (WGS) entry which is preliminary data.</text>
</comment>
<dbReference type="InterPro" id="IPR021731">
    <property type="entry name" value="AMIN_dom"/>
</dbReference>
<dbReference type="PANTHER" id="PTHR30404">
    <property type="entry name" value="N-ACETYLMURAMOYL-L-ALANINE AMIDASE"/>
    <property type="match status" value="1"/>
</dbReference>
<feature type="region of interest" description="Disordered" evidence="4">
    <location>
        <begin position="274"/>
        <end position="307"/>
    </location>
</feature>
<dbReference type="EMBL" id="MTKO01000133">
    <property type="protein sequence ID" value="RWX43033.1"/>
    <property type="molecule type" value="Genomic_DNA"/>
</dbReference>
<evidence type="ECO:0000313" key="7">
    <source>
        <dbReference type="EMBL" id="RWX43033.1"/>
    </source>
</evidence>
<keyword evidence="8" id="KW-1185">Reference proteome</keyword>
<evidence type="ECO:0000256" key="5">
    <source>
        <dbReference type="SAM" id="Phobius"/>
    </source>
</evidence>
<dbReference type="Pfam" id="PF01520">
    <property type="entry name" value="Amidase_3"/>
    <property type="match status" value="1"/>
</dbReference>
<feature type="compositionally biased region" description="Polar residues" evidence="4">
    <location>
        <begin position="353"/>
        <end position="367"/>
    </location>
</feature>
<evidence type="ECO:0000256" key="4">
    <source>
        <dbReference type="SAM" id="MobiDB-lite"/>
    </source>
</evidence>
<dbReference type="SMART" id="SM00646">
    <property type="entry name" value="Ami_3"/>
    <property type="match status" value="1"/>
</dbReference>
<dbReference type="GO" id="GO:0008745">
    <property type="term" value="F:N-acetylmuramoyl-L-alanine amidase activity"/>
    <property type="evidence" value="ECO:0007669"/>
    <property type="project" value="UniProtKB-EC"/>
</dbReference>
<feature type="transmembrane region" description="Helical" evidence="5">
    <location>
        <begin position="20"/>
        <end position="41"/>
    </location>
</feature>
<proteinExistence type="predicted"/>
<keyword evidence="5" id="KW-0812">Transmembrane</keyword>